<name>A0A931LV28_FIMGI</name>
<sequence length="440" mass="44367">MAGASLLALAIPGCGGGGGGLAALPVALAGTIDRSEIGGATLTVTSALQSGSPVGAGGDFATTTYPNRAILAAALDGGVKVRGLTTLFPPGRAGGTQIDAASTALTLAMMSPGAATNDPTEARTVQGQLQGLAAFGDFVTYLRANLPSQSLDVLVAQAQYQALLGAVLAAYGALSRATPTGRGLVPDPPASGLTLQVDDQKNLQQVVILVNYDSWRAVRLVRRDVDFNGVTLRLATVIGAMPGSTQTSWLHVFHPGTETGLLNFPVDFTHDQLAEYWMLGAGFGSSGFVALPTEIDAGFGEALARTFLASIHSPLFAFAGLISDSESALSVETKLRRVDATTIDGLVAAANDLGQDIDLNQLAAAGHAASFTNQFASPLLTALASAGVAVASDPSSMLAVLSATFSAANLTLLFEALQGAPSSTVVKVTSSGGTVGVGIG</sequence>
<dbReference type="AlphaFoldDB" id="A0A931LV28"/>
<comment type="caution">
    <text evidence="1">The sequence shown here is derived from an EMBL/GenBank/DDBJ whole genome shotgun (WGS) entry which is preliminary data.</text>
</comment>
<organism evidence="1 2">
    <name type="scientific">Fimbriimonas ginsengisoli</name>
    <dbReference type="NCBI Taxonomy" id="1005039"/>
    <lineage>
        <taxon>Bacteria</taxon>
        <taxon>Bacillati</taxon>
        <taxon>Armatimonadota</taxon>
        <taxon>Fimbriimonadia</taxon>
        <taxon>Fimbriimonadales</taxon>
        <taxon>Fimbriimonadaceae</taxon>
        <taxon>Fimbriimonas</taxon>
    </lineage>
</organism>
<proteinExistence type="predicted"/>
<reference evidence="1" key="1">
    <citation type="submission" date="2020-07" db="EMBL/GenBank/DDBJ databases">
        <title>Huge and variable diversity of episymbiotic CPR bacteria and DPANN archaea in groundwater ecosystems.</title>
        <authorList>
            <person name="He C.Y."/>
            <person name="Keren R."/>
            <person name="Whittaker M."/>
            <person name="Farag I.F."/>
            <person name="Doudna J."/>
            <person name="Cate J.H.D."/>
            <person name="Banfield J.F."/>
        </authorList>
    </citation>
    <scope>NUCLEOTIDE SEQUENCE</scope>
    <source>
        <strain evidence="1">NC_groundwater_17_Pr7_B-0.1um_64_12</strain>
    </source>
</reference>
<accession>A0A931LV28</accession>
<evidence type="ECO:0000313" key="1">
    <source>
        <dbReference type="EMBL" id="MBI1756396.1"/>
    </source>
</evidence>
<gene>
    <name evidence="1" type="ORF">HYR64_04730</name>
</gene>
<dbReference type="EMBL" id="JACOSL010000029">
    <property type="protein sequence ID" value="MBI1756396.1"/>
    <property type="molecule type" value="Genomic_DNA"/>
</dbReference>
<protein>
    <submittedName>
        <fullName evidence="1">Uncharacterized protein</fullName>
    </submittedName>
</protein>
<evidence type="ECO:0000313" key="2">
    <source>
        <dbReference type="Proteomes" id="UP000727962"/>
    </source>
</evidence>
<dbReference type="Proteomes" id="UP000727962">
    <property type="component" value="Unassembled WGS sequence"/>
</dbReference>